<dbReference type="Proteomes" id="UP000663844">
    <property type="component" value="Unassembled WGS sequence"/>
</dbReference>
<evidence type="ECO:0000313" key="1">
    <source>
        <dbReference type="EMBL" id="CAF4305532.1"/>
    </source>
</evidence>
<proteinExistence type="predicted"/>
<protein>
    <submittedName>
        <fullName evidence="1">Uncharacterized protein</fullName>
    </submittedName>
</protein>
<accession>A0A820I9G6</accession>
<dbReference type="EMBL" id="CAJOAZ010016513">
    <property type="protein sequence ID" value="CAF4305532.1"/>
    <property type="molecule type" value="Genomic_DNA"/>
</dbReference>
<reference evidence="1" key="1">
    <citation type="submission" date="2021-02" db="EMBL/GenBank/DDBJ databases">
        <authorList>
            <person name="Nowell W R."/>
        </authorList>
    </citation>
    <scope>NUCLEOTIDE SEQUENCE</scope>
</reference>
<dbReference type="AlphaFoldDB" id="A0A820I9G6"/>
<organism evidence="1 2">
    <name type="scientific">Adineta steineri</name>
    <dbReference type="NCBI Taxonomy" id="433720"/>
    <lineage>
        <taxon>Eukaryota</taxon>
        <taxon>Metazoa</taxon>
        <taxon>Spiralia</taxon>
        <taxon>Gnathifera</taxon>
        <taxon>Rotifera</taxon>
        <taxon>Eurotatoria</taxon>
        <taxon>Bdelloidea</taxon>
        <taxon>Adinetida</taxon>
        <taxon>Adinetidae</taxon>
        <taxon>Adineta</taxon>
    </lineage>
</organism>
<name>A0A820I9G6_9BILA</name>
<evidence type="ECO:0000313" key="2">
    <source>
        <dbReference type="Proteomes" id="UP000663844"/>
    </source>
</evidence>
<comment type="caution">
    <text evidence="1">The sequence shown here is derived from an EMBL/GenBank/DDBJ whole genome shotgun (WGS) entry which is preliminary data.</text>
</comment>
<sequence>MRKLSLDRVYGCSTAYRHSIIGLPDNRVAFLAGSYLVILDCLTNEQRYISFSSIEYLYISSSGLLMGIIDRFTQNGESRIHIYSTKPIDLLFAIEPDRFGSFIGITINTNDNILLILHSEPAYMITIRK</sequence>
<feature type="non-terminal residue" evidence="1">
    <location>
        <position position="129"/>
    </location>
</feature>
<gene>
    <name evidence="1" type="ORF">OXD698_LOCUS46335</name>
</gene>